<evidence type="ECO:0000256" key="6">
    <source>
        <dbReference type="ARBA" id="ARBA00022683"/>
    </source>
</evidence>
<dbReference type="InterPro" id="IPR004720">
    <property type="entry name" value="PTS_IIB_sorbose-sp"/>
</dbReference>
<dbReference type="GO" id="GO:0016301">
    <property type="term" value="F:kinase activity"/>
    <property type="evidence" value="ECO:0007669"/>
    <property type="project" value="UniProtKB-KW"/>
</dbReference>
<comment type="subcellular location">
    <subcellularLocation>
        <location evidence="1">Cytoplasm</location>
    </subcellularLocation>
</comment>
<keyword evidence="4" id="KW-0762">Sugar transport</keyword>
<dbReference type="EMBL" id="MUYF01000003">
    <property type="protein sequence ID" value="OOL81745.1"/>
    <property type="molecule type" value="Genomic_DNA"/>
</dbReference>
<feature type="domain" description="PTS EIIB type-4" evidence="8">
    <location>
        <begin position="1"/>
        <end position="163"/>
    </location>
</feature>
<dbReference type="Proteomes" id="UP000190409">
    <property type="component" value="Unassembled WGS sequence"/>
</dbReference>
<dbReference type="InterPro" id="IPR036667">
    <property type="entry name" value="PTS_IIB_sorbose-sp_sf"/>
</dbReference>
<protein>
    <submittedName>
        <fullName evidence="9">PTS fructose transporter subunit IIB</fullName>
    </submittedName>
</protein>
<evidence type="ECO:0000256" key="1">
    <source>
        <dbReference type="ARBA" id="ARBA00004496"/>
    </source>
</evidence>
<dbReference type="GeneID" id="42693832"/>
<dbReference type="KEGG" id="dpm:FNV33_01010"/>
<evidence type="ECO:0000256" key="3">
    <source>
        <dbReference type="ARBA" id="ARBA00022490"/>
    </source>
</evidence>
<evidence type="ECO:0000313" key="14">
    <source>
        <dbReference type="Proteomes" id="UP000315953"/>
    </source>
</evidence>
<dbReference type="GO" id="GO:0005737">
    <property type="term" value="C:cytoplasm"/>
    <property type="evidence" value="ECO:0007669"/>
    <property type="project" value="UniProtKB-SubCell"/>
</dbReference>
<dbReference type="PROSITE" id="PS51101">
    <property type="entry name" value="PTS_EIIB_TYPE_4"/>
    <property type="match status" value="1"/>
</dbReference>
<evidence type="ECO:0000256" key="2">
    <source>
        <dbReference type="ARBA" id="ARBA00022448"/>
    </source>
</evidence>
<sequence>MGIEFARIDDRLIHGQVAGPWTKHLRINRIIVVNDQVANSELQKVLLAQAAPPEVKANVVTVEKFIQVAKHPLIMDAKIMLLFKNPQDVLRVLKRAIFIPSVNVGGMKFTAGKQMLTHFISIDEADIAAFQALDRRHVELEIRKVPSDRKQYLMPLLKKGHFI</sequence>
<dbReference type="CDD" id="cd00001">
    <property type="entry name" value="PTS_IIB_man"/>
    <property type="match status" value="1"/>
</dbReference>
<keyword evidence="2" id="KW-0813">Transport</keyword>
<organism evidence="9 12">
    <name type="scientific">Dolosigranulum pigrum</name>
    <dbReference type="NCBI Taxonomy" id="29394"/>
    <lineage>
        <taxon>Bacteria</taxon>
        <taxon>Bacillati</taxon>
        <taxon>Bacillota</taxon>
        <taxon>Bacilli</taxon>
        <taxon>Lactobacillales</taxon>
        <taxon>Carnobacteriaceae</taxon>
        <taxon>Dolosigranulum</taxon>
    </lineage>
</organism>
<dbReference type="Pfam" id="PF03830">
    <property type="entry name" value="PTSIIB_sorb"/>
    <property type="match status" value="1"/>
</dbReference>
<keyword evidence="3" id="KW-0963">Cytoplasm</keyword>
<reference evidence="9 12" key="1">
    <citation type="submission" date="2017-01" db="EMBL/GenBank/DDBJ databases">
        <title>Complete Genome Sequence of Dolosigranulum pigrum isolated from a Patient with interstitial lung disease.</title>
        <authorList>
            <person name="Mukhopadhyay R."/>
            <person name="Joaquin J."/>
            <person name="Hogue R."/>
            <person name="Fitzgerald S."/>
            <person name="Jospin G."/>
            <person name="Eisen J.A."/>
            <person name="Chaturvedi V."/>
        </authorList>
    </citation>
    <scope>NUCLEOTIDE SEQUENCE [LARGE SCALE GENOMIC DNA]</scope>
    <source>
        <strain evidence="9 12">15S00348</strain>
    </source>
</reference>
<evidence type="ECO:0000313" key="9">
    <source>
        <dbReference type="EMBL" id="OOL81745.1"/>
    </source>
</evidence>
<evidence type="ECO:0000256" key="7">
    <source>
        <dbReference type="ARBA" id="ARBA00022777"/>
    </source>
</evidence>
<dbReference type="EMBL" id="NAQV01000033">
    <property type="protein sequence ID" value="RAN61995.1"/>
    <property type="molecule type" value="Genomic_DNA"/>
</dbReference>
<dbReference type="Proteomes" id="UP000249099">
    <property type="component" value="Unassembled WGS sequence"/>
</dbReference>
<dbReference type="SUPFAM" id="SSF52728">
    <property type="entry name" value="PTS IIb component"/>
    <property type="match status" value="1"/>
</dbReference>
<evidence type="ECO:0000256" key="4">
    <source>
        <dbReference type="ARBA" id="ARBA00022597"/>
    </source>
</evidence>
<evidence type="ECO:0000259" key="8">
    <source>
        <dbReference type="PROSITE" id="PS51101"/>
    </source>
</evidence>
<keyword evidence="7" id="KW-0418">Kinase</keyword>
<dbReference type="OrthoDB" id="9788818at2"/>
<evidence type="ECO:0000313" key="13">
    <source>
        <dbReference type="Proteomes" id="UP000249099"/>
    </source>
</evidence>
<dbReference type="RefSeq" id="WP_004635088.1">
    <property type="nucleotide sequence ID" value="NZ_CAJHJL010000003.1"/>
</dbReference>
<gene>
    <name evidence="11" type="ORF">B8A44_08485</name>
    <name evidence="9" type="ORF">BWX42_08590</name>
    <name evidence="10" type="ORF">FNV33_01010</name>
</gene>
<dbReference type="GO" id="GO:0009401">
    <property type="term" value="P:phosphoenolpyruvate-dependent sugar phosphotransferase system"/>
    <property type="evidence" value="ECO:0007669"/>
    <property type="project" value="UniProtKB-KW"/>
</dbReference>
<reference evidence="11 13" key="2">
    <citation type="submission" date="2017-03" db="EMBL/GenBank/DDBJ databases">
        <title>wgs assembly of Dolosigranulum pigrum KPL CDC strains.</title>
        <authorList>
            <person name="Brugger S.D."/>
            <person name="Pettigrew M."/>
            <person name="Kong Y."/>
            <person name="Lemon K.P."/>
        </authorList>
    </citation>
    <scope>NUCLEOTIDE SEQUENCE [LARGE SCALE GENOMIC DNA]</scope>
    <source>
        <strain evidence="11 13">KPL1931_CDC4294-98</strain>
    </source>
</reference>
<reference evidence="10 14" key="3">
    <citation type="submission" date="2019-07" db="EMBL/GenBank/DDBJ databases">
        <title>Genome assembly of a nasal isolate of Dolosigranulum pigrum from a chronic sinusitis patient.</title>
        <authorList>
            <person name="Baig S."/>
            <person name="Overballe-Petersen S."/>
            <person name="Kaspar U."/>
            <person name="Rendboe A."/>
            <person name="de Man T."/>
            <person name="Liu C."/>
            <person name="Price L.B."/>
            <person name="Stegger M."/>
            <person name="Becker K."/>
            <person name="Skytt Andersen P."/>
        </authorList>
    </citation>
    <scope>NUCLEOTIDE SEQUENCE [LARGE SCALE GENOMIC DNA]</scope>
    <source>
        <strain evidence="10 14">83VPs-KB5</strain>
    </source>
</reference>
<dbReference type="AlphaFoldDB" id="A0A1S8KQH9"/>
<accession>A0A1S8KQH9</accession>
<evidence type="ECO:0000313" key="12">
    <source>
        <dbReference type="Proteomes" id="UP000190409"/>
    </source>
</evidence>
<keyword evidence="6" id="KW-0598">Phosphotransferase system</keyword>
<dbReference type="Gene3D" id="3.40.35.10">
    <property type="entry name" value="Phosphotransferase system, sorbose subfamily IIB component"/>
    <property type="match status" value="1"/>
</dbReference>
<proteinExistence type="predicted"/>
<dbReference type="EMBL" id="CP041626">
    <property type="protein sequence ID" value="QDO90702.1"/>
    <property type="molecule type" value="Genomic_DNA"/>
</dbReference>
<evidence type="ECO:0000313" key="10">
    <source>
        <dbReference type="EMBL" id="QDO90702.1"/>
    </source>
</evidence>
<dbReference type="GO" id="GO:0008982">
    <property type="term" value="F:protein-N(PI)-phosphohistidine-sugar phosphotransferase activity"/>
    <property type="evidence" value="ECO:0007669"/>
    <property type="project" value="InterPro"/>
</dbReference>
<keyword evidence="5" id="KW-0808">Transferase</keyword>
<evidence type="ECO:0000256" key="5">
    <source>
        <dbReference type="ARBA" id="ARBA00022679"/>
    </source>
</evidence>
<name>A0A1S8KQH9_9LACT</name>
<dbReference type="Proteomes" id="UP000315953">
    <property type="component" value="Chromosome"/>
</dbReference>
<evidence type="ECO:0000313" key="11">
    <source>
        <dbReference type="EMBL" id="RAN61995.1"/>
    </source>
</evidence>